<keyword evidence="2" id="KW-0413">Isomerase</keyword>
<protein>
    <submittedName>
        <fullName evidence="2">Sugar phosphate isomerase/epimerase</fullName>
    </submittedName>
</protein>
<dbReference type="InterPro" id="IPR036237">
    <property type="entry name" value="Xyl_isomerase-like_sf"/>
</dbReference>
<dbReference type="GO" id="GO:0016853">
    <property type="term" value="F:isomerase activity"/>
    <property type="evidence" value="ECO:0007669"/>
    <property type="project" value="UniProtKB-KW"/>
</dbReference>
<dbReference type="Pfam" id="PF01261">
    <property type="entry name" value="AP_endonuc_2"/>
    <property type="match status" value="1"/>
</dbReference>
<organism evidence="2 3">
    <name type="scientific">Natronoglomus mannanivorans</name>
    <dbReference type="NCBI Taxonomy" id="2979990"/>
    <lineage>
        <taxon>Archaea</taxon>
        <taxon>Methanobacteriati</taxon>
        <taxon>Methanobacteriota</taxon>
        <taxon>Stenosarchaea group</taxon>
        <taxon>Halobacteria</taxon>
        <taxon>Halobacteriales</taxon>
        <taxon>Natrialbaceae</taxon>
        <taxon>Natronoglomus</taxon>
    </lineage>
</organism>
<dbReference type="RefSeq" id="WP_338007607.1">
    <property type="nucleotide sequence ID" value="NZ_JAOPKB010000004.1"/>
</dbReference>
<comment type="caution">
    <text evidence="2">The sequence shown here is derived from an EMBL/GenBank/DDBJ whole genome shotgun (WGS) entry which is preliminary data.</text>
</comment>
<dbReference type="PANTHER" id="PTHR12110:SF41">
    <property type="entry name" value="INOSOSE DEHYDRATASE"/>
    <property type="match status" value="1"/>
</dbReference>
<evidence type="ECO:0000259" key="1">
    <source>
        <dbReference type="Pfam" id="PF01261"/>
    </source>
</evidence>
<proteinExistence type="predicted"/>
<name>A0ABT2QD78_9EURY</name>
<accession>A0ABT2QD78</accession>
<evidence type="ECO:0000313" key="2">
    <source>
        <dbReference type="EMBL" id="MCU4972856.1"/>
    </source>
</evidence>
<dbReference type="Gene3D" id="3.20.20.150">
    <property type="entry name" value="Divalent-metal-dependent TIM barrel enzymes"/>
    <property type="match status" value="1"/>
</dbReference>
<sequence length="254" mass="27868">MTASQTHEYEIGVQSVVFQALSLADLLDELETTGIDQLELWGRHLSPDDDDATIEAALERIDDADVTICGYGVVDLDDTGQAREHVAFADRLGADYVTVNYPPASDDVTEELIALAEEYDIDVAIHNYSTVHHDDLSQIFSSVDDVRDVLERYDHPRLGVCIDTGHFLVMDETPDDVLPDLGDRVVAVHLKDTSEAELEDIPGAGRLDLPHVLELLDEHAALEAPLVIEYELPAERATEALVEAAENIRAASGQ</sequence>
<reference evidence="2 3" key="1">
    <citation type="submission" date="2022-09" db="EMBL/GenBank/DDBJ databases">
        <title>Enrichment on poylsaccharides allowed isolation of novel metabolic and taxonomic groups of Haloarchaea.</title>
        <authorList>
            <person name="Sorokin D.Y."/>
            <person name="Elcheninov A.G."/>
            <person name="Khizhniak T.V."/>
            <person name="Kolganova T.V."/>
            <person name="Kublanov I.V."/>
        </authorList>
    </citation>
    <scope>NUCLEOTIDE SEQUENCE [LARGE SCALE GENOMIC DNA]</scope>
    <source>
        <strain evidence="2 3">AArc-m2/3/4</strain>
    </source>
</reference>
<keyword evidence="3" id="KW-1185">Reference proteome</keyword>
<dbReference type="SUPFAM" id="SSF51658">
    <property type="entry name" value="Xylose isomerase-like"/>
    <property type="match status" value="1"/>
</dbReference>
<dbReference type="PANTHER" id="PTHR12110">
    <property type="entry name" value="HYDROXYPYRUVATE ISOMERASE"/>
    <property type="match status" value="1"/>
</dbReference>
<evidence type="ECO:0000313" key="3">
    <source>
        <dbReference type="Proteomes" id="UP001320972"/>
    </source>
</evidence>
<dbReference type="InterPro" id="IPR050312">
    <property type="entry name" value="IolE/XylAMocC-like"/>
</dbReference>
<gene>
    <name evidence="2" type="ORF">OB955_08890</name>
</gene>
<dbReference type="InterPro" id="IPR013022">
    <property type="entry name" value="Xyl_isomerase-like_TIM-brl"/>
</dbReference>
<feature type="domain" description="Xylose isomerase-like TIM barrel" evidence="1">
    <location>
        <begin position="28"/>
        <end position="243"/>
    </location>
</feature>
<dbReference type="EMBL" id="JAOPKB010000004">
    <property type="protein sequence ID" value="MCU4972856.1"/>
    <property type="molecule type" value="Genomic_DNA"/>
</dbReference>
<dbReference type="Proteomes" id="UP001320972">
    <property type="component" value="Unassembled WGS sequence"/>
</dbReference>